<comment type="caution">
    <text evidence="11">The sequence shown here is derived from an EMBL/GenBank/DDBJ whole genome shotgun (WGS) entry which is preliminary data.</text>
</comment>
<keyword evidence="7" id="KW-0443">Lipid metabolism</keyword>
<evidence type="ECO:0000256" key="5">
    <source>
        <dbReference type="ARBA" id="ARBA00022919"/>
    </source>
</evidence>
<dbReference type="GO" id="GO:0005886">
    <property type="term" value="C:plasma membrane"/>
    <property type="evidence" value="ECO:0007669"/>
    <property type="project" value="TreeGrafter"/>
</dbReference>
<evidence type="ECO:0000256" key="3">
    <source>
        <dbReference type="ARBA" id="ARBA00022679"/>
    </source>
</evidence>
<evidence type="ECO:0000256" key="7">
    <source>
        <dbReference type="ARBA" id="ARBA00023098"/>
    </source>
</evidence>
<evidence type="ECO:0000256" key="6">
    <source>
        <dbReference type="ARBA" id="ARBA00022989"/>
    </source>
</evidence>
<dbReference type="EMBL" id="BRYA01000399">
    <property type="protein sequence ID" value="GMI48477.1"/>
    <property type="molecule type" value="Genomic_DNA"/>
</dbReference>
<evidence type="ECO:0000256" key="2">
    <source>
        <dbReference type="ARBA" id="ARBA00005441"/>
    </source>
</evidence>
<evidence type="ECO:0000256" key="9">
    <source>
        <dbReference type="SAM" id="Phobius"/>
    </source>
</evidence>
<keyword evidence="8 9" id="KW-0472">Membrane</keyword>
<evidence type="ECO:0000256" key="4">
    <source>
        <dbReference type="ARBA" id="ARBA00022692"/>
    </source>
</evidence>
<evidence type="ECO:0000259" key="10">
    <source>
        <dbReference type="Pfam" id="PF14360"/>
    </source>
</evidence>
<name>A0A9W7LGC7_9STRA</name>
<comment type="subcellular location">
    <subcellularLocation>
        <location evidence="1">Membrane</location>
        <topology evidence="1">Multi-pass membrane protein</topology>
    </subcellularLocation>
</comment>
<dbReference type="OrthoDB" id="422827at2759"/>
<keyword evidence="4 9" id="KW-0812">Transmembrane</keyword>
<dbReference type="PANTHER" id="PTHR21290:SF25">
    <property type="entry name" value="SPHINGOMYELIN SYNTHASE-RELATED PROTEIN 1"/>
    <property type="match status" value="1"/>
</dbReference>
<feature type="transmembrane region" description="Helical" evidence="9">
    <location>
        <begin position="237"/>
        <end position="255"/>
    </location>
</feature>
<gene>
    <name evidence="11" type="ORF">TrCOL_g6680</name>
</gene>
<dbReference type="InterPro" id="IPR045221">
    <property type="entry name" value="Sphingomyelin_synth-like"/>
</dbReference>
<evidence type="ECO:0000313" key="12">
    <source>
        <dbReference type="Proteomes" id="UP001165065"/>
    </source>
</evidence>
<sequence>MAANFPYRLFCSPRRGFFTISFYFLTIYVNMVASNLAVVRWNLLSDELRVAAPDVLHDIFPVYTNHKLKEWPLVFLYIVFLAFTIRYDLMGIPHPDMPKSNRHRLTKGRMRGLWDYKRGESFIRYFETRSVIELMRASTVALTAFSDPLGQGCVDHEVSAVAPGEVWTTWTFARCGDNIFSGHASQLLSLVCVIQSYVMTQRHVGGVGSSRWAVLSAALWTATVMLSFYIVIARLHYTVDVVLAWIVVPTVWLAWGQVSGPS</sequence>
<dbReference type="PANTHER" id="PTHR21290">
    <property type="entry name" value="SPHINGOMYELIN SYNTHETASE"/>
    <property type="match status" value="1"/>
</dbReference>
<dbReference type="GO" id="GO:0047493">
    <property type="term" value="F:ceramide cholinephosphotransferase activity"/>
    <property type="evidence" value="ECO:0007669"/>
    <property type="project" value="TreeGrafter"/>
</dbReference>
<dbReference type="GO" id="GO:0046513">
    <property type="term" value="P:ceramide biosynthetic process"/>
    <property type="evidence" value="ECO:0007669"/>
    <property type="project" value="TreeGrafter"/>
</dbReference>
<accession>A0A9W7LGC7</accession>
<evidence type="ECO:0000256" key="8">
    <source>
        <dbReference type="ARBA" id="ARBA00023136"/>
    </source>
</evidence>
<dbReference type="AlphaFoldDB" id="A0A9W7LGC7"/>
<dbReference type="Proteomes" id="UP001165065">
    <property type="component" value="Unassembled WGS sequence"/>
</dbReference>
<feature type="domain" description="Sphingomyelin synthase-like" evidence="10">
    <location>
        <begin position="175"/>
        <end position="254"/>
    </location>
</feature>
<organism evidence="11 12">
    <name type="scientific">Triparma columacea</name>
    <dbReference type="NCBI Taxonomy" id="722753"/>
    <lineage>
        <taxon>Eukaryota</taxon>
        <taxon>Sar</taxon>
        <taxon>Stramenopiles</taxon>
        <taxon>Ochrophyta</taxon>
        <taxon>Bolidophyceae</taxon>
        <taxon>Parmales</taxon>
        <taxon>Triparmaceae</taxon>
        <taxon>Triparma</taxon>
    </lineage>
</organism>
<keyword evidence="5" id="KW-0746">Sphingolipid metabolism</keyword>
<dbReference type="Pfam" id="PF14360">
    <property type="entry name" value="PAP2_C"/>
    <property type="match status" value="1"/>
</dbReference>
<dbReference type="GO" id="GO:0033188">
    <property type="term" value="F:sphingomyelin synthase activity"/>
    <property type="evidence" value="ECO:0007669"/>
    <property type="project" value="TreeGrafter"/>
</dbReference>
<proteinExistence type="inferred from homology"/>
<dbReference type="InterPro" id="IPR025749">
    <property type="entry name" value="Sphingomyelin_synth-like_dom"/>
</dbReference>
<feature type="transmembrane region" description="Helical" evidence="9">
    <location>
        <begin position="71"/>
        <end position="89"/>
    </location>
</feature>
<dbReference type="GO" id="GO:0000139">
    <property type="term" value="C:Golgi membrane"/>
    <property type="evidence" value="ECO:0007669"/>
    <property type="project" value="TreeGrafter"/>
</dbReference>
<feature type="transmembrane region" description="Helical" evidence="9">
    <location>
        <begin position="212"/>
        <end position="231"/>
    </location>
</feature>
<dbReference type="GO" id="GO:0005789">
    <property type="term" value="C:endoplasmic reticulum membrane"/>
    <property type="evidence" value="ECO:0007669"/>
    <property type="project" value="TreeGrafter"/>
</dbReference>
<reference evidence="12" key="1">
    <citation type="journal article" date="2023" name="Commun. Biol.">
        <title>Genome analysis of Parmales, the sister group of diatoms, reveals the evolutionary specialization of diatoms from phago-mixotrophs to photoautotrophs.</title>
        <authorList>
            <person name="Ban H."/>
            <person name="Sato S."/>
            <person name="Yoshikawa S."/>
            <person name="Yamada K."/>
            <person name="Nakamura Y."/>
            <person name="Ichinomiya M."/>
            <person name="Sato N."/>
            <person name="Blanc-Mathieu R."/>
            <person name="Endo H."/>
            <person name="Kuwata A."/>
            <person name="Ogata H."/>
        </authorList>
    </citation>
    <scope>NUCLEOTIDE SEQUENCE [LARGE SCALE GENOMIC DNA]</scope>
</reference>
<protein>
    <recommendedName>
        <fullName evidence="10">Sphingomyelin synthase-like domain-containing protein</fullName>
    </recommendedName>
</protein>
<evidence type="ECO:0000313" key="11">
    <source>
        <dbReference type="EMBL" id="GMI48477.1"/>
    </source>
</evidence>
<keyword evidence="6 9" id="KW-1133">Transmembrane helix</keyword>
<keyword evidence="12" id="KW-1185">Reference proteome</keyword>
<comment type="similarity">
    <text evidence="2">Belongs to the sphingomyelin synthase family.</text>
</comment>
<feature type="transmembrane region" description="Helical" evidence="9">
    <location>
        <begin position="20"/>
        <end position="39"/>
    </location>
</feature>
<keyword evidence="3" id="KW-0808">Transferase</keyword>
<evidence type="ECO:0000256" key="1">
    <source>
        <dbReference type="ARBA" id="ARBA00004141"/>
    </source>
</evidence>